<dbReference type="SMART" id="SM01210">
    <property type="entry name" value="GARS_C"/>
    <property type="match status" value="1"/>
</dbReference>
<keyword evidence="6" id="KW-0479">Metal-binding</keyword>
<dbReference type="SUPFAM" id="SSF51246">
    <property type="entry name" value="Rudiment single hybrid motif"/>
    <property type="match status" value="1"/>
</dbReference>
<evidence type="ECO:0000313" key="17">
    <source>
        <dbReference type="EMBL" id="HHO73109.1"/>
    </source>
</evidence>
<dbReference type="InterPro" id="IPR000115">
    <property type="entry name" value="PRibGlycinamide_synth"/>
</dbReference>
<evidence type="ECO:0000256" key="2">
    <source>
        <dbReference type="ARBA" id="ARBA00001946"/>
    </source>
</evidence>
<dbReference type="Gene3D" id="3.90.600.10">
    <property type="entry name" value="Phosphoribosylglycinamide synthetase, C-terminal domain"/>
    <property type="match status" value="1"/>
</dbReference>
<dbReference type="Gene3D" id="3.30.1490.20">
    <property type="entry name" value="ATP-grasp fold, A domain"/>
    <property type="match status" value="1"/>
</dbReference>
<keyword evidence="9 15" id="KW-0067">ATP-binding</keyword>
<dbReference type="Gene3D" id="3.30.470.20">
    <property type="entry name" value="ATP-grasp fold, B domain"/>
    <property type="match status" value="1"/>
</dbReference>
<evidence type="ECO:0000256" key="3">
    <source>
        <dbReference type="ARBA" id="ARBA00005174"/>
    </source>
</evidence>
<dbReference type="PANTHER" id="PTHR43472">
    <property type="entry name" value="PHOSPHORIBOSYLAMINE--GLYCINE LIGASE"/>
    <property type="match status" value="1"/>
</dbReference>
<dbReference type="GO" id="GO:0046872">
    <property type="term" value="F:metal ion binding"/>
    <property type="evidence" value="ECO:0007669"/>
    <property type="project" value="UniProtKB-KW"/>
</dbReference>
<dbReference type="InterPro" id="IPR020559">
    <property type="entry name" value="PRibGlycinamide_synth_CS"/>
</dbReference>
<dbReference type="NCBIfam" id="TIGR00877">
    <property type="entry name" value="purD"/>
    <property type="match status" value="1"/>
</dbReference>
<dbReference type="PROSITE" id="PS50975">
    <property type="entry name" value="ATP_GRASP"/>
    <property type="match status" value="1"/>
</dbReference>
<accession>A0A7C5SXV4</accession>
<proteinExistence type="inferred from homology"/>
<dbReference type="InterPro" id="IPR013815">
    <property type="entry name" value="ATP_grasp_subdomain_1"/>
</dbReference>
<dbReference type="EC" id="6.3.4.13" evidence="4 14"/>
<evidence type="ECO:0000256" key="11">
    <source>
        <dbReference type="ARBA" id="ARBA00038345"/>
    </source>
</evidence>
<dbReference type="InterPro" id="IPR011054">
    <property type="entry name" value="Rudment_hybrid_motif"/>
</dbReference>
<evidence type="ECO:0000256" key="9">
    <source>
        <dbReference type="ARBA" id="ARBA00022840"/>
    </source>
</evidence>
<dbReference type="UniPathway" id="UPA00074">
    <property type="reaction ID" value="UER00125"/>
</dbReference>
<comment type="caution">
    <text evidence="17">The sequence shown here is derived from an EMBL/GenBank/DDBJ whole genome shotgun (WGS) entry which is preliminary data.</text>
</comment>
<name>A0A7C5SXV4_9AQUI</name>
<gene>
    <name evidence="14 17" type="primary">purD</name>
    <name evidence="17" type="ORF">ENN04_00500</name>
</gene>
<evidence type="ECO:0000256" key="10">
    <source>
        <dbReference type="ARBA" id="ARBA00023211"/>
    </source>
</evidence>
<dbReference type="InterPro" id="IPR020561">
    <property type="entry name" value="PRibGlycinamid_synth_ATP-grasp"/>
</dbReference>
<evidence type="ECO:0000256" key="15">
    <source>
        <dbReference type="PROSITE-ProRule" id="PRU00409"/>
    </source>
</evidence>
<dbReference type="PROSITE" id="PS00184">
    <property type="entry name" value="GARS"/>
    <property type="match status" value="1"/>
</dbReference>
<dbReference type="InterPro" id="IPR037123">
    <property type="entry name" value="PRibGlycinamide_synth_C_sf"/>
</dbReference>
<feature type="domain" description="ATP-grasp" evidence="16">
    <location>
        <begin position="105"/>
        <end position="311"/>
    </location>
</feature>
<dbReference type="Pfam" id="PF02843">
    <property type="entry name" value="GARS_C"/>
    <property type="match status" value="1"/>
</dbReference>
<evidence type="ECO:0000256" key="14">
    <source>
        <dbReference type="HAMAP-Rule" id="MF_00138"/>
    </source>
</evidence>
<dbReference type="FunFam" id="3.90.600.10:FF:000001">
    <property type="entry name" value="Trifunctional purine biosynthetic protein adenosine-3"/>
    <property type="match status" value="1"/>
</dbReference>
<keyword evidence="8 14" id="KW-0658">Purine biosynthesis</keyword>
<dbReference type="GO" id="GO:0006189">
    <property type="term" value="P:'de novo' IMP biosynthetic process"/>
    <property type="evidence" value="ECO:0007669"/>
    <property type="project" value="UniProtKB-UniRule"/>
</dbReference>
<dbReference type="GO" id="GO:0005524">
    <property type="term" value="F:ATP binding"/>
    <property type="evidence" value="ECO:0007669"/>
    <property type="project" value="UniProtKB-UniRule"/>
</dbReference>
<evidence type="ECO:0000256" key="1">
    <source>
        <dbReference type="ARBA" id="ARBA00001936"/>
    </source>
</evidence>
<organism evidence="17">
    <name type="scientific">Thermocrinis ruber</name>
    <dbReference type="NCBI Taxonomy" id="75906"/>
    <lineage>
        <taxon>Bacteria</taxon>
        <taxon>Pseudomonadati</taxon>
        <taxon>Aquificota</taxon>
        <taxon>Aquificia</taxon>
        <taxon>Aquificales</taxon>
        <taxon>Aquificaceae</taxon>
        <taxon>Thermocrinis</taxon>
    </lineage>
</organism>
<dbReference type="Pfam" id="PF02844">
    <property type="entry name" value="GARS_N"/>
    <property type="match status" value="1"/>
</dbReference>
<dbReference type="InterPro" id="IPR016185">
    <property type="entry name" value="PreATP-grasp_dom_sf"/>
</dbReference>
<keyword evidence="5 14" id="KW-0436">Ligase</keyword>
<dbReference type="HAMAP" id="MF_00138">
    <property type="entry name" value="GARS"/>
    <property type="match status" value="1"/>
</dbReference>
<evidence type="ECO:0000256" key="13">
    <source>
        <dbReference type="ARBA" id="ARBA00042864"/>
    </source>
</evidence>
<dbReference type="InterPro" id="IPR011761">
    <property type="entry name" value="ATP-grasp"/>
</dbReference>
<dbReference type="Gene3D" id="3.40.50.20">
    <property type="match status" value="1"/>
</dbReference>
<evidence type="ECO:0000259" key="16">
    <source>
        <dbReference type="PROSITE" id="PS50975"/>
    </source>
</evidence>
<comment type="catalytic activity">
    <reaction evidence="14">
        <text>5-phospho-beta-D-ribosylamine + glycine + ATP = N(1)-(5-phospho-beta-D-ribosyl)glycinamide + ADP + phosphate + H(+)</text>
        <dbReference type="Rhea" id="RHEA:17453"/>
        <dbReference type="ChEBI" id="CHEBI:15378"/>
        <dbReference type="ChEBI" id="CHEBI:30616"/>
        <dbReference type="ChEBI" id="CHEBI:43474"/>
        <dbReference type="ChEBI" id="CHEBI:57305"/>
        <dbReference type="ChEBI" id="CHEBI:58681"/>
        <dbReference type="ChEBI" id="CHEBI:143788"/>
        <dbReference type="ChEBI" id="CHEBI:456216"/>
        <dbReference type="EC" id="6.3.4.13"/>
    </reaction>
</comment>
<dbReference type="PANTHER" id="PTHR43472:SF1">
    <property type="entry name" value="PHOSPHORIBOSYLAMINE--GLYCINE LIGASE, CHLOROPLASTIC"/>
    <property type="match status" value="1"/>
</dbReference>
<protein>
    <recommendedName>
        <fullName evidence="4 14">Phosphoribosylamine--glycine ligase</fullName>
        <ecNumber evidence="4 14">6.3.4.13</ecNumber>
    </recommendedName>
    <alternativeName>
        <fullName evidence="14">GARS</fullName>
    </alternativeName>
    <alternativeName>
        <fullName evidence="12 14">Glycinamide ribonucleotide synthetase</fullName>
    </alternativeName>
    <alternativeName>
        <fullName evidence="13 14">Phosphoribosylglycinamide synthetase</fullName>
    </alternativeName>
</protein>
<dbReference type="SMART" id="SM01209">
    <property type="entry name" value="GARS_A"/>
    <property type="match status" value="1"/>
</dbReference>
<dbReference type="AlphaFoldDB" id="A0A7C5SXV4"/>
<comment type="cofactor">
    <cofactor evidence="2">
        <name>Mg(2+)</name>
        <dbReference type="ChEBI" id="CHEBI:18420"/>
    </cofactor>
</comment>
<evidence type="ECO:0000256" key="4">
    <source>
        <dbReference type="ARBA" id="ARBA00013255"/>
    </source>
</evidence>
<comment type="pathway">
    <text evidence="3 14">Purine metabolism; IMP biosynthesis via de novo pathway; N(1)-(5-phospho-D-ribosyl)glycinamide from 5-phospho-alpha-D-ribose 1-diphosphate: step 2/2.</text>
</comment>
<dbReference type="GO" id="GO:0009113">
    <property type="term" value="P:purine nucleobase biosynthetic process"/>
    <property type="evidence" value="ECO:0007669"/>
    <property type="project" value="InterPro"/>
</dbReference>
<evidence type="ECO:0000256" key="8">
    <source>
        <dbReference type="ARBA" id="ARBA00022755"/>
    </source>
</evidence>
<comment type="similarity">
    <text evidence="11 14">Belongs to the GARS family.</text>
</comment>
<evidence type="ECO:0000256" key="12">
    <source>
        <dbReference type="ARBA" id="ARBA00042242"/>
    </source>
</evidence>
<dbReference type="EMBL" id="DSAC01000006">
    <property type="protein sequence ID" value="HHO73109.1"/>
    <property type="molecule type" value="Genomic_DNA"/>
</dbReference>
<keyword evidence="7 15" id="KW-0547">Nucleotide-binding</keyword>
<dbReference type="Pfam" id="PF01071">
    <property type="entry name" value="GARS_A"/>
    <property type="match status" value="1"/>
</dbReference>
<dbReference type="InterPro" id="IPR020560">
    <property type="entry name" value="PRibGlycinamide_synth_C-dom"/>
</dbReference>
<dbReference type="FunFam" id="3.40.50.20:FF:000006">
    <property type="entry name" value="Phosphoribosylamine--glycine ligase, chloroplastic"/>
    <property type="match status" value="1"/>
</dbReference>
<dbReference type="InterPro" id="IPR020562">
    <property type="entry name" value="PRibGlycinamide_synth_N"/>
</dbReference>
<evidence type="ECO:0000256" key="5">
    <source>
        <dbReference type="ARBA" id="ARBA00022598"/>
    </source>
</evidence>
<dbReference type="GO" id="GO:0004637">
    <property type="term" value="F:phosphoribosylamine-glycine ligase activity"/>
    <property type="evidence" value="ECO:0007669"/>
    <property type="project" value="UniProtKB-UniRule"/>
</dbReference>
<keyword evidence="10" id="KW-0464">Manganese</keyword>
<reference evidence="17" key="1">
    <citation type="journal article" date="2020" name="mSystems">
        <title>Genome- and Community-Level Interaction Insights into Carbon Utilization and Element Cycling Functions of Hydrothermarchaeota in Hydrothermal Sediment.</title>
        <authorList>
            <person name="Zhou Z."/>
            <person name="Liu Y."/>
            <person name="Xu W."/>
            <person name="Pan J."/>
            <person name="Luo Z.H."/>
            <person name="Li M."/>
        </authorList>
    </citation>
    <scope>NUCLEOTIDE SEQUENCE [LARGE SCALE GENOMIC DNA]</scope>
    <source>
        <strain evidence="17">SpSt-114</strain>
    </source>
</reference>
<sequence length="419" mass="46336">MKVLIVGNGGREHALYWKISQSPLVKEVFVAKGNGGIKGKRVPIDPTNVKELADFAQREGIDFTVVGPEAPLVEGIVDEFESRGLKIFGPSQRASMLEGSKIFAKRFMLKHGIPTANFEVFEDPEKAKRFVKDFGAPLVIKADGLAGGKGAVVCKTEQSALETIDLFMNRGILGPAGKRVVIEEFLEGEEASYIVMVNGTEYVPLPTSQDHKRLLDEDKGPNTGGMGAYSPNPFVDAETEKAIRELIIERTIKALAQEGIYYRGFLYAGLMLTSRGPMVLEFNVRLGDPEAQPLLMRIKGDFLEKLLDFHEGKKVSLDVDERCSLCVVLASKGYPEKPEVGKEIYGLEDIKDEDVIIFHAGTELKDGKLITTGGRVLNVCAWGNSLKEAKERAYRAVEKIHFEGMHYRKDIGDRALKFL</sequence>
<dbReference type="SUPFAM" id="SSF52440">
    <property type="entry name" value="PreATP-grasp domain"/>
    <property type="match status" value="1"/>
</dbReference>
<comment type="cofactor">
    <cofactor evidence="1">
        <name>Mn(2+)</name>
        <dbReference type="ChEBI" id="CHEBI:29035"/>
    </cofactor>
</comment>
<dbReference type="SUPFAM" id="SSF56059">
    <property type="entry name" value="Glutathione synthetase ATP-binding domain-like"/>
    <property type="match status" value="1"/>
</dbReference>
<evidence type="ECO:0000256" key="7">
    <source>
        <dbReference type="ARBA" id="ARBA00022741"/>
    </source>
</evidence>
<evidence type="ECO:0000256" key="6">
    <source>
        <dbReference type="ARBA" id="ARBA00022723"/>
    </source>
</evidence>